<feature type="region of interest" description="Disordered" evidence="5">
    <location>
        <begin position="162"/>
        <end position="190"/>
    </location>
</feature>
<evidence type="ECO:0000256" key="1">
    <source>
        <dbReference type="ARBA" id="ARBA00004141"/>
    </source>
</evidence>
<gene>
    <name evidence="7" type="ORF">MCOR33_003667</name>
</gene>
<keyword evidence="2 6" id="KW-0812">Transmembrane</keyword>
<keyword evidence="4 6" id="KW-0472">Membrane</keyword>
<evidence type="ECO:0000313" key="8">
    <source>
        <dbReference type="Proteomes" id="UP001059893"/>
    </source>
</evidence>
<feature type="compositionally biased region" description="Basic and acidic residues" evidence="5">
    <location>
        <begin position="372"/>
        <end position="384"/>
    </location>
</feature>
<accession>A0ABQ8NQP2</accession>
<proteinExistence type="predicted"/>
<feature type="transmembrane region" description="Helical" evidence="6">
    <location>
        <begin position="406"/>
        <end position="426"/>
    </location>
</feature>
<evidence type="ECO:0000256" key="3">
    <source>
        <dbReference type="ARBA" id="ARBA00022989"/>
    </source>
</evidence>
<dbReference type="EMBL" id="JABSND010000049">
    <property type="protein sequence ID" value="KAI6300637.1"/>
    <property type="molecule type" value="Genomic_DNA"/>
</dbReference>
<dbReference type="Pfam" id="PF00001">
    <property type="entry name" value="7tm_1"/>
    <property type="match status" value="1"/>
</dbReference>
<feature type="transmembrane region" description="Helical" evidence="6">
    <location>
        <begin position="432"/>
        <end position="452"/>
    </location>
</feature>
<keyword evidence="8" id="KW-1185">Reference proteome</keyword>
<feature type="transmembrane region" description="Helical" evidence="6">
    <location>
        <begin position="327"/>
        <end position="347"/>
    </location>
</feature>
<evidence type="ECO:0000256" key="5">
    <source>
        <dbReference type="SAM" id="MobiDB-lite"/>
    </source>
</evidence>
<feature type="transmembrane region" description="Helical" evidence="6">
    <location>
        <begin position="237"/>
        <end position="263"/>
    </location>
</feature>
<protein>
    <recommendedName>
        <fullName evidence="9">Glucose receptor Git3 N-terminal domain-containing protein</fullName>
    </recommendedName>
</protein>
<name>A0ABQ8NQP2_PYRGI</name>
<comment type="caution">
    <text evidence="7">The sequence shown here is derived from an EMBL/GenBank/DDBJ whole genome shotgun (WGS) entry which is preliminary data.</text>
</comment>
<feature type="transmembrane region" description="Helical" evidence="6">
    <location>
        <begin position="21"/>
        <end position="52"/>
    </location>
</feature>
<feature type="compositionally biased region" description="Low complexity" evidence="5">
    <location>
        <begin position="518"/>
        <end position="528"/>
    </location>
</feature>
<feature type="region of interest" description="Disordered" evidence="5">
    <location>
        <begin position="584"/>
        <end position="642"/>
    </location>
</feature>
<feature type="compositionally biased region" description="Basic and acidic residues" evidence="5">
    <location>
        <begin position="507"/>
        <end position="517"/>
    </location>
</feature>
<feature type="transmembrane region" description="Helical" evidence="6">
    <location>
        <begin position="199"/>
        <end position="225"/>
    </location>
</feature>
<evidence type="ECO:0008006" key="9">
    <source>
        <dbReference type="Google" id="ProtNLM"/>
    </source>
</evidence>
<dbReference type="PANTHER" id="PTHR23112">
    <property type="entry name" value="G PROTEIN-COUPLED RECEPTOR 157-RELATED"/>
    <property type="match status" value="1"/>
</dbReference>
<dbReference type="SUPFAM" id="SSF81321">
    <property type="entry name" value="Family A G protein-coupled receptor-like"/>
    <property type="match status" value="1"/>
</dbReference>
<reference evidence="7" key="1">
    <citation type="submission" date="2021-01" db="EMBL/GenBank/DDBJ databases">
        <title>Deciphering the adaptive evolutionary patterns associated with biogeogrpahic diversity in the finger millet blast pathogen Magnaporthe oryzae in Eastern Africa.</title>
        <authorList>
            <person name="Onyema G."/>
            <person name="Shittu T.A."/>
            <person name="Dodsworth S."/>
            <person name="Devilliers S."/>
            <person name="Muthumeenakshi S."/>
            <person name="Sreenivasaprasad S."/>
        </authorList>
    </citation>
    <scope>NUCLEOTIDE SEQUENCE</scope>
    <source>
        <strain evidence="7">D15/s37</strain>
    </source>
</reference>
<keyword evidence="3 6" id="KW-1133">Transmembrane helix</keyword>
<dbReference type="PANTHER" id="PTHR23112:SF37">
    <property type="entry name" value="G PROTEIN-COUPLED RECEPTOR GPR1"/>
    <property type="match status" value="1"/>
</dbReference>
<sequence>MWIWRYFWTMQATNFEQIVFLLFPSSFIPCCCCIHHTLYTFLLLSISLYLFFGRERGTFVTRGDFTAMENSLLPSTNDFTDTGTLVGLERGHRDGLIAVCVFAGVSLVTSTALFLHLTRKLVLWHLADRRRRRSEKQRIKRLNAQSPGVDLSLGLPPQHFQRRTRPMTVEDTEDMRDGTGTRSGDAKSMEPVHREPNQFVVLLYNLLLADIKQSVAFFLNAVWVARDSIVVGSGTCWTQAFFLSTGDLAGSLFIAAIAVHTYLVAIRGWKPSQRALILTCSSIWIFNYLLVFIGFAATNKVNVGFFGRATTWCWITREHEEIRLFTHYLYVFICLALTTIIYTWIFLHLRRTRRKEAAANARKSSTPTTTSDGRDPDTDSRRDPTFSNNAKNNITMHTHGDGYNSAFLIYPLIYVVCTAPLAIGRIATMARANLPVTYFCAAGALISLNGFLDTVLWGLTRREVVFGDVDGSAGADGLGLESFSFMRTPHNRKYGNMIWIEAGADKSKDNDMRDGSSRRGPSGSFWSGILGGDGRSGRRDGRGAQRSVSQQSLRGAAGLSRGETLGGIQMDMVTTVVVEVDPDRIADDSPRKGSGLSISPEDYISSVGPRVSSDLHRSGGSASSGVSAQSGARSEKDLHMNMDILNRI</sequence>
<dbReference type="Gene3D" id="1.20.1070.10">
    <property type="entry name" value="Rhodopsin 7-helix transmembrane proteins"/>
    <property type="match status" value="1"/>
</dbReference>
<feature type="transmembrane region" description="Helical" evidence="6">
    <location>
        <begin position="95"/>
        <end position="115"/>
    </location>
</feature>
<feature type="compositionally biased region" description="Basic and acidic residues" evidence="5">
    <location>
        <begin position="175"/>
        <end position="190"/>
    </location>
</feature>
<dbReference type="Proteomes" id="UP001059893">
    <property type="component" value="Unassembled WGS sequence"/>
</dbReference>
<evidence type="ECO:0000256" key="2">
    <source>
        <dbReference type="ARBA" id="ARBA00022692"/>
    </source>
</evidence>
<feature type="transmembrane region" description="Helical" evidence="6">
    <location>
        <begin position="275"/>
        <end position="297"/>
    </location>
</feature>
<dbReference type="CDD" id="cd00637">
    <property type="entry name" value="7tm_classA_rhodopsin-like"/>
    <property type="match status" value="1"/>
</dbReference>
<evidence type="ECO:0000256" key="4">
    <source>
        <dbReference type="ARBA" id="ARBA00023136"/>
    </source>
</evidence>
<comment type="subcellular location">
    <subcellularLocation>
        <location evidence="1">Membrane</location>
        <topology evidence="1">Multi-pass membrane protein</topology>
    </subcellularLocation>
</comment>
<organism evidence="7 8">
    <name type="scientific">Pyricularia grisea</name>
    <name type="common">Crabgrass-specific blast fungus</name>
    <name type="synonym">Magnaporthe grisea</name>
    <dbReference type="NCBI Taxonomy" id="148305"/>
    <lineage>
        <taxon>Eukaryota</taxon>
        <taxon>Fungi</taxon>
        <taxon>Dikarya</taxon>
        <taxon>Ascomycota</taxon>
        <taxon>Pezizomycotina</taxon>
        <taxon>Sordariomycetes</taxon>
        <taxon>Sordariomycetidae</taxon>
        <taxon>Magnaporthales</taxon>
        <taxon>Pyriculariaceae</taxon>
        <taxon>Pyricularia</taxon>
    </lineage>
</organism>
<feature type="region of interest" description="Disordered" evidence="5">
    <location>
        <begin position="358"/>
        <end position="391"/>
    </location>
</feature>
<feature type="compositionally biased region" description="Low complexity" evidence="5">
    <location>
        <begin position="618"/>
        <end position="632"/>
    </location>
</feature>
<dbReference type="InterPro" id="IPR000276">
    <property type="entry name" value="GPCR_Rhodpsn"/>
</dbReference>
<evidence type="ECO:0000256" key="6">
    <source>
        <dbReference type="SAM" id="Phobius"/>
    </source>
</evidence>
<feature type="region of interest" description="Disordered" evidence="5">
    <location>
        <begin position="507"/>
        <end position="560"/>
    </location>
</feature>
<evidence type="ECO:0000313" key="7">
    <source>
        <dbReference type="EMBL" id="KAI6300637.1"/>
    </source>
</evidence>